<keyword evidence="1" id="KW-0540">Nuclease</keyword>
<dbReference type="PANTHER" id="PTHR42104:SF1">
    <property type="entry name" value="EXTRACELLULAR GUANYL-SPECIFIC RIBONUCLEASE RNTA (AFU_ORTHOLOGUE AFUA_4G03230)"/>
    <property type="match status" value="1"/>
</dbReference>
<keyword evidence="3" id="KW-0732">Signal</keyword>
<dbReference type="GO" id="GO:0016787">
    <property type="term" value="F:hydrolase activity"/>
    <property type="evidence" value="ECO:0007669"/>
    <property type="project" value="UniProtKB-KW"/>
</dbReference>
<evidence type="ECO:0000256" key="3">
    <source>
        <dbReference type="SAM" id="SignalP"/>
    </source>
</evidence>
<evidence type="ECO:0000313" key="5">
    <source>
        <dbReference type="Proteomes" id="UP001056012"/>
    </source>
</evidence>
<organism evidence="4 5">
    <name type="scientific">Curvularia clavata</name>
    <dbReference type="NCBI Taxonomy" id="95742"/>
    <lineage>
        <taxon>Eukaryota</taxon>
        <taxon>Fungi</taxon>
        <taxon>Dikarya</taxon>
        <taxon>Ascomycota</taxon>
        <taxon>Pezizomycotina</taxon>
        <taxon>Dothideomycetes</taxon>
        <taxon>Pleosporomycetidae</taxon>
        <taxon>Pleosporales</taxon>
        <taxon>Pleosporineae</taxon>
        <taxon>Pleosporaceae</taxon>
        <taxon>Curvularia</taxon>
    </lineage>
</organism>
<proteinExistence type="predicted"/>
<evidence type="ECO:0000313" key="4">
    <source>
        <dbReference type="EMBL" id="USP81640.1"/>
    </source>
</evidence>
<reference evidence="4" key="1">
    <citation type="submission" date="2021-12" db="EMBL/GenBank/DDBJ databases">
        <title>Curvularia clavata genome.</title>
        <authorList>
            <person name="Cao Y."/>
        </authorList>
    </citation>
    <scope>NUCLEOTIDE SEQUENCE</scope>
    <source>
        <strain evidence="4">Yc1106</strain>
    </source>
</reference>
<dbReference type="Proteomes" id="UP001056012">
    <property type="component" value="Chromosome 7"/>
</dbReference>
<dbReference type="VEuPathDB" id="FungiDB:yc1106_08914"/>
<protein>
    <submittedName>
        <fullName evidence="4">Uncharacterized protein</fullName>
    </submittedName>
</protein>
<dbReference type="GO" id="GO:0003723">
    <property type="term" value="F:RNA binding"/>
    <property type="evidence" value="ECO:0007669"/>
    <property type="project" value="InterPro"/>
</dbReference>
<dbReference type="EMBL" id="CP089280">
    <property type="protein sequence ID" value="USP81640.1"/>
    <property type="molecule type" value="Genomic_DNA"/>
</dbReference>
<dbReference type="Gene3D" id="3.10.450.30">
    <property type="entry name" value="Microbial ribonucleases"/>
    <property type="match status" value="1"/>
</dbReference>
<keyword evidence="5" id="KW-1185">Reference proteome</keyword>
<name>A0A9Q9DX65_CURCL</name>
<gene>
    <name evidence="4" type="ORF">yc1106_08914</name>
</gene>
<dbReference type="AlphaFoldDB" id="A0A9Q9DX65"/>
<evidence type="ECO:0000256" key="1">
    <source>
        <dbReference type="ARBA" id="ARBA00022722"/>
    </source>
</evidence>
<dbReference type="PANTHER" id="PTHR42104">
    <property type="entry name" value="EXTRACELLULAR GUANYL-SPECIFIC RIBONUCLEASE RNTA (AFU_ORTHOLOGUE AFUA_4G03230)"/>
    <property type="match status" value="1"/>
</dbReference>
<dbReference type="GO" id="GO:0004540">
    <property type="term" value="F:RNA nuclease activity"/>
    <property type="evidence" value="ECO:0007669"/>
    <property type="project" value="InterPro"/>
</dbReference>
<dbReference type="InterPro" id="IPR016191">
    <property type="entry name" value="Ribonuclease/ribotoxin"/>
</dbReference>
<dbReference type="OrthoDB" id="5425539at2759"/>
<evidence type="ECO:0000256" key="2">
    <source>
        <dbReference type="ARBA" id="ARBA00022801"/>
    </source>
</evidence>
<keyword evidence="2" id="KW-0378">Hydrolase</keyword>
<accession>A0A9Q9DX65</accession>
<dbReference type="SUPFAM" id="SSF53933">
    <property type="entry name" value="Microbial ribonucleases"/>
    <property type="match status" value="1"/>
</dbReference>
<sequence length="161" mass="18044">MKVNIVLSLLPAVLAAPNPLQKRLPNHTPVDVHGLDTDFTVFCDKTKTAGADIHKAVSWGVNLEQAGDTLGDNKYPHYYGNNDDTRFKFLDPACHGTKNRREFPVVKGGYFEGHNEQVKKIRAIYVYDKSAPYFNNPEAIYCGIIYHANGDFEGCDIEKKV</sequence>
<feature type="chain" id="PRO_5040177179" evidence="3">
    <location>
        <begin position="16"/>
        <end position="161"/>
    </location>
</feature>
<feature type="signal peptide" evidence="3">
    <location>
        <begin position="1"/>
        <end position="15"/>
    </location>
</feature>